<dbReference type="InterPro" id="IPR036291">
    <property type="entry name" value="NAD(P)-bd_dom_sf"/>
</dbReference>
<dbReference type="GO" id="GO:0003730">
    <property type="term" value="F:mRNA 3'-UTR binding"/>
    <property type="evidence" value="ECO:0007669"/>
    <property type="project" value="TreeGrafter"/>
</dbReference>
<dbReference type="FunFam" id="3.40.50.720:FF:000244">
    <property type="entry name" value="quinone oxidoreductase"/>
    <property type="match status" value="1"/>
</dbReference>
<reference evidence="3 4" key="1">
    <citation type="submission" date="2013-05" db="EMBL/GenBank/DDBJ databases">
        <title>Draft genome of the parasitic nematode Anyclostoma ceylanicum.</title>
        <authorList>
            <person name="Mitreva M."/>
        </authorList>
    </citation>
    <scope>NUCLEOTIDE SEQUENCE [LARGE SCALE GENOMIC DNA]</scope>
</reference>
<sequence>MSMRAAIVKHFGGPETIKIISDLPKPAIKTGKQVLVRVAASGVNPVDTYIREGHYAALPTLPYTPGRDGAGIVEQVGEDVTHVKVGDRVYFLANHTGSAAEYCLTDKKGQRVLVHGASGGVGLAAVQMAANFGAVVVGTAGTEEGIELVKKNGARDVFNHRVHRYSSKMKKSYPDGFDLIVEMAAHLNLGIDLDLLAHNGKSKLFGICLPTYSGLALANSTDEDLAAASSISMRGAIVQQFGGPETIKIVSDLPKPVIKTEKQVLVRVAASGVNPVDTYIREGHYAALPTLPYTPGRDGAGIVEQVSFAVPVTKYPIVQLYVLRLDVTFQEGACLGIPYMTAHRALFLLGHLKKGQRVLVHGASGGVGLAAVQMAANFGAVVVGTAGTEEGIELVKKNGAGDVFNHRVHRYSSKMKKSYPDGFDLILEMAAHLNLAIDLDLLARNGKVAVIGSRGEVTVNPRALMTKETSAYGVTLANSTEEDFAAALSFIWNFLRSSHFRPAVHRLYPLNEIAAAHSDVMAGSGTKGKLIVCIADL</sequence>
<dbReference type="PANTHER" id="PTHR44154">
    <property type="entry name" value="QUINONE OXIDOREDUCTASE"/>
    <property type="match status" value="1"/>
</dbReference>
<dbReference type="InterPro" id="IPR013154">
    <property type="entry name" value="ADH-like_N"/>
</dbReference>
<organism evidence="3 4">
    <name type="scientific">Ancylostoma ceylanicum</name>
    <dbReference type="NCBI Taxonomy" id="53326"/>
    <lineage>
        <taxon>Eukaryota</taxon>
        <taxon>Metazoa</taxon>
        <taxon>Ecdysozoa</taxon>
        <taxon>Nematoda</taxon>
        <taxon>Chromadorea</taxon>
        <taxon>Rhabditida</taxon>
        <taxon>Rhabditina</taxon>
        <taxon>Rhabditomorpha</taxon>
        <taxon>Strongyloidea</taxon>
        <taxon>Ancylostomatidae</taxon>
        <taxon>Ancylostomatinae</taxon>
        <taxon>Ancylostoma</taxon>
    </lineage>
</organism>
<dbReference type="InterPro" id="IPR011032">
    <property type="entry name" value="GroES-like_sf"/>
</dbReference>
<evidence type="ECO:0000313" key="3">
    <source>
        <dbReference type="EMBL" id="EPB73488.1"/>
    </source>
</evidence>
<dbReference type="Gene3D" id="3.40.50.720">
    <property type="entry name" value="NAD(P)-binding Rossmann-like Domain"/>
    <property type="match status" value="2"/>
</dbReference>
<dbReference type="CDD" id="cd08253">
    <property type="entry name" value="zeta_crystallin"/>
    <property type="match status" value="1"/>
</dbReference>
<dbReference type="GO" id="GO:0005829">
    <property type="term" value="C:cytosol"/>
    <property type="evidence" value="ECO:0007669"/>
    <property type="project" value="TreeGrafter"/>
</dbReference>
<evidence type="ECO:0000256" key="1">
    <source>
        <dbReference type="ARBA" id="ARBA00022857"/>
    </source>
</evidence>
<feature type="domain" description="Enoyl reductase (ER)" evidence="2">
    <location>
        <begin position="242"/>
        <end position="532"/>
    </location>
</feature>
<evidence type="ECO:0000313" key="4">
    <source>
        <dbReference type="Proteomes" id="UP000054495"/>
    </source>
</evidence>
<dbReference type="InterPro" id="IPR051603">
    <property type="entry name" value="Zinc-ADH_QOR/CCCR"/>
</dbReference>
<keyword evidence="4" id="KW-1185">Reference proteome</keyword>
<dbReference type="SUPFAM" id="SSF50129">
    <property type="entry name" value="GroES-like"/>
    <property type="match status" value="2"/>
</dbReference>
<dbReference type="EMBL" id="KE124986">
    <property type="protein sequence ID" value="EPB73488.1"/>
    <property type="molecule type" value="Genomic_DNA"/>
</dbReference>
<dbReference type="Proteomes" id="UP000054495">
    <property type="component" value="Unassembled WGS sequence"/>
</dbReference>
<accession>A0A0D6LQK1</accession>
<keyword evidence="1" id="KW-0521">NADP</keyword>
<dbReference type="AlphaFoldDB" id="A0A0D6LQK1"/>
<dbReference type="InterPro" id="IPR020843">
    <property type="entry name" value="ER"/>
</dbReference>
<dbReference type="Gene3D" id="3.90.180.10">
    <property type="entry name" value="Medium-chain alcohol dehydrogenases, catalytic domain"/>
    <property type="match status" value="2"/>
</dbReference>
<proteinExistence type="predicted"/>
<evidence type="ECO:0000259" key="2">
    <source>
        <dbReference type="SMART" id="SM00829"/>
    </source>
</evidence>
<name>A0A0D6LQK1_9BILA</name>
<dbReference type="SUPFAM" id="SSF51735">
    <property type="entry name" value="NAD(P)-binding Rossmann-fold domains"/>
    <property type="match status" value="2"/>
</dbReference>
<protein>
    <submittedName>
        <fullName evidence="3">GroES-like protein</fullName>
    </submittedName>
</protein>
<dbReference type="Pfam" id="PF08240">
    <property type="entry name" value="ADH_N"/>
    <property type="match status" value="2"/>
</dbReference>
<dbReference type="PANTHER" id="PTHR44154:SF1">
    <property type="entry name" value="QUINONE OXIDOREDUCTASE"/>
    <property type="match status" value="1"/>
</dbReference>
<dbReference type="InterPro" id="IPR013149">
    <property type="entry name" value="ADH-like_C"/>
</dbReference>
<dbReference type="GO" id="GO:0003960">
    <property type="term" value="F:quinone reductase (NADPH) activity"/>
    <property type="evidence" value="ECO:0007669"/>
    <property type="project" value="TreeGrafter"/>
</dbReference>
<gene>
    <name evidence="3" type="ORF">ANCCEY_07437</name>
</gene>
<dbReference type="SMART" id="SM00829">
    <property type="entry name" value="PKS_ER"/>
    <property type="match status" value="1"/>
</dbReference>
<dbReference type="Pfam" id="PF00107">
    <property type="entry name" value="ADH_zinc_N"/>
    <property type="match status" value="1"/>
</dbReference>
<dbReference type="GO" id="GO:0070402">
    <property type="term" value="F:NADPH binding"/>
    <property type="evidence" value="ECO:0007669"/>
    <property type="project" value="TreeGrafter"/>
</dbReference>